<sequence>MKKIKYFLLGLLGLLGLIAALLIYGLIEPYFIDIEPQVAVIPGLPAAWVGQRIAVIGDWQVGMWLANTPTIRRIVAQLVKERPSAVLIVGDFIYKAGDNPSAEINQAIELVRPLTAAGIPTYAVLGNHDYGMKSKHASPDVAQATKLAASLETVGVQMLQNQAVTLASSTKLDEQAVLYLVGIGSHWADKDKPQVALAQVPDTAPRFVMMHHPESFAEFPANTAPVAVAGHTHGGQIRLPFTPEWSWLTFTKEDEVHADGWIDGYGQPGNHLYVNRGIGFSIIPIRINCPPEITLFTLRQSDKSNSLEAKPRNPRYQVQPGNENYQAANPHKYYRFTTGFQVTSNVN</sequence>
<dbReference type="Proteomes" id="UP000268857">
    <property type="component" value="Unassembled WGS sequence"/>
</dbReference>
<keyword evidence="4" id="KW-0472">Membrane</keyword>
<evidence type="ECO:0000256" key="2">
    <source>
        <dbReference type="ARBA" id="ARBA00022801"/>
    </source>
</evidence>
<dbReference type="GO" id="GO:0009245">
    <property type="term" value="P:lipid A biosynthetic process"/>
    <property type="evidence" value="ECO:0007669"/>
    <property type="project" value="TreeGrafter"/>
</dbReference>
<keyword evidence="4" id="KW-0812">Transmembrane</keyword>
<dbReference type="RefSeq" id="WP_016876808.1">
    <property type="nucleotide sequence ID" value="NZ_AJLN01000152.1"/>
</dbReference>
<evidence type="ECO:0000313" key="6">
    <source>
        <dbReference type="EMBL" id="RUR75965.1"/>
    </source>
</evidence>
<dbReference type="InterPro" id="IPR051158">
    <property type="entry name" value="Metallophosphoesterase_sf"/>
</dbReference>
<evidence type="ECO:0000259" key="5">
    <source>
        <dbReference type="Pfam" id="PF00149"/>
    </source>
</evidence>
<protein>
    <submittedName>
        <fullName evidence="6">Phosphohydrolase</fullName>
    </submittedName>
</protein>
<dbReference type="InterPro" id="IPR029052">
    <property type="entry name" value="Metallo-depent_PP-like"/>
</dbReference>
<organism evidence="6 7">
    <name type="scientific">Chlorogloeopsis fritschii PCC 6912</name>
    <dbReference type="NCBI Taxonomy" id="211165"/>
    <lineage>
        <taxon>Bacteria</taxon>
        <taxon>Bacillati</taxon>
        <taxon>Cyanobacteriota</taxon>
        <taxon>Cyanophyceae</taxon>
        <taxon>Nostocales</taxon>
        <taxon>Chlorogloeopsidaceae</taxon>
        <taxon>Chlorogloeopsis</taxon>
    </lineage>
</organism>
<name>A0A433N3Y0_CHLFR</name>
<dbReference type="STRING" id="211165.GCA_000317285_06575"/>
<dbReference type="PANTHER" id="PTHR31302">
    <property type="entry name" value="TRANSMEMBRANE PROTEIN WITH METALLOPHOSPHOESTERASE DOMAIN-RELATED"/>
    <property type="match status" value="1"/>
</dbReference>
<dbReference type="GO" id="GO:0016020">
    <property type="term" value="C:membrane"/>
    <property type="evidence" value="ECO:0007669"/>
    <property type="project" value="GOC"/>
</dbReference>
<dbReference type="PANTHER" id="PTHR31302:SF31">
    <property type="entry name" value="PHOSPHODIESTERASE YAEI"/>
    <property type="match status" value="1"/>
</dbReference>
<dbReference type="Gene3D" id="3.60.21.10">
    <property type="match status" value="1"/>
</dbReference>
<evidence type="ECO:0000256" key="4">
    <source>
        <dbReference type="SAM" id="Phobius"/>
    </source>
</evidence>
<evidence type="ECO:0000256" key="1">
    <source>
        <dbReference type="ARBA" id="ARBA00022723"/>
    </source>
</evidence>
<evidence type="ECO:0000313" key="7">
    <source>
        <dbReference type="Proteomes" id="UP000268857"/>
    </source>
</evidence>
<keyword evidence="1" id="KW-0479">Metal-binding</keyword>
<dbReference type="InterPro" id="IPR004843">
    <property type="entry name" value="Calcineurin-like_PHP"/>
</dbReference>
<keyword evidence="2 6" id="KW-0378">Hydrolase</keyword>
<proteinExistence type="predicted"/>
<gene>
    <name evidence="6" type="ORF">PCC6912_45370</name>
</gene>
<dbReference type="OrthoDB" id="9780884at2"/>
<dbReference type="GO" id="GO:0046872">
    <property type="term" value="F:metal ion binding"/>
    <property type="evidence" value="ECO:0007669"/>
    <property type="project" value="UniProtKB-KW"/>
</dbReference>
<comment type="caution">
    <text evidence="6">The sequence shown here is derived from an EMBL/GenBank/DDBJ whole genome shotgun (WGS) entry which is preliminary data.</text>
</comment>
<dbReference type="Pfam" id="PF00149">
    <property type="entry name" value="Metallophos"/>
    <property type="match status" value="1"/>
</dbReference>
<keyword evidence="7" id="KW-1185">Reference proteome</keyword>
<feature type="transmembrane region" description="Helical" evidence="4">
    <location>
        <begin position="7"/>
        <end position="27"/>
    </location>
</feature>
<evidence type="ECO:0000256" key="3">
    <source>
        <dbReference type="SAM" id="MobiDB-lite"/>
    </source>
</evidence>
<feature type="region of interest" description="Disordered" evidence="3">
    <location>
        <begin position="303"/>
        <end position="327"/>
    </location>
</feature>
<keyword evidence="4" id="KW-1133">Transmembrane helix</keyword>
<accession>A0A433N3Y0</accession>
<dbReference type="GO" id="GO:0008758">
    <property type="term" value="F:UDP-2,3-diacylglucosamine hydrolase activity"/>
    <property type="evidence" value="ECO:0007669"/>
    <property type="project" value="TreeGrafter"/>
</dbReference>
<feature type="domain" description="Calcineurin-like phosphoesterase" evidence="5">
    <location>
        <begin position="52"/>
        <end position="234"/>
    </location>
</feature>
<dbReference type="EMBL" id="RSCJ01000022">
    <property type="protein sequence ID" value="RUR75965.1"/>
    <property type="molecule type" value="Genomic_DNA"/>
</dbReference>
<reference evidence="6 7" key="1">
    <citation type="journal article" date="2019" name="Genome Biol. Evol.">
        <title>Day and night: Metabolic profiles and evolutionary relationships of six axenic non-marine cyanobacteria.</title>
        <authorList>
            <person name="Will S.E."/>
            <person name="Henke P."/>
            <person name="Boedeker C."/>
            <person name="Huang S."/>
            <person name="Brinkmann H."/>
            <person name="Rohde M."/>
            <person name="Jarek M."/>
            <person name="Friedl T."/>
            <person name="Seufert S."/>
            <person name="Schumacher M."/>
            <person name="Overmann J."/>
            <person name="Neumann-Schaal M."/>
            <person name="Petersen J."/>
        </authorList>
    </citation>
    <scope>NUCLEOTIDE SEQUENCE [LARGE SCALE GENOMIC DNA]</scope>
    <source>
        <strain evidence="6 7">PCC 6912</strain>
    </source>
</reference>
<dbReference type="AlphaFoldDB" id="A0A433N3Y0"/>
<dbReference type="SUPFAM" id="SSF56300">
    <property type="entry name" value="Metallo-dependent phosphatases"/>
    <property type="match status" value="1"/>
</dbReference>